<organism evidence="1 2">
    <name type="scientific">Pontimonas salivibrio</name>
    <dbReference type="NCBI Taxonomy" id="1159327"/>
    <lineage>
        <taxon>Bacteria</taxon>
        <taxon>Bacillati</taxon>
        <taxon>Actinomycetota</taxon>
        <taxon>Actinomycetes</taxon>
        <taxon>Micrococcales</taxon>
        <taxon>Microbacteriaceae</taxon>
        <taxon>Pontimonas</taxon>
    </lineage>
</organism>
<gene>
    <name evidence="1" type="ORF">C3B54_11210</name>
</gene>
<dbReference type="EMBL" id="CP026923">
    <property type="protein sequence ID" value="AVG23213.1"/>
    <property type="molecule type" value="Genomic_DNA"/>
</dbReference>
<dbReference type="OrthoDB" id="5125216at2"/>
<evidence type="ECO:0000313" key="1">
    <source>
        <dbReference type="EMBL" id="AVG23213.1"/>
    </source>
</evidence>
<dbReference type="KEGG" id="psai:C3B54_11210"/>
<dbReference type="Proteomes" id="UP000243077">
    <property type="component" value="Chromosome"/>
</dbReference>
<reference evidence="1 2" key="1">
    <citation type="submission" date="2018-02" db="EMBL/GenBank/DDBJ databases">
        <title>Complete genome of the streamlined marine actinobacterium Pontimonas salivibrio CL-TW6 adapted to coastal planktonic lifestype.</title>
        <authorList>
            <person name="Cho B.C."/>
            <person name="Hardies S.C."/>
            <person name="Jang G.I."/>
            <person name="Hwang C.Y."/>
        </authorList>
    </citation>
    <scope>NUCLEOTIDE SEQUENCE [LARGE SCALE GENOMIC DNA]</scope>
    <source>
        <strain evidence="1 2">CL-TW6</strain>
    </source>
</reference>
<accession>A0A2L2BNG8</accession>
<name>A0A2L2BNG8_9MICO</name>
<proteinExistence type="predicted"/>
<dbReference type="AlphaFoldDB" id="A0A2L2BNG8"/>
<protein>
    <recommendedName>
        <fullName evidence="3">YtxH domain-containing protein</fullName>
    </recommendedName>
</protein>
<sequence length="87" mass="9897">MKSKVMFLVGLGLGYVLGTRAGRERYEQLRASAERLWTNPSVQTQVQRAEDYVRGAAPEVVERVETTTRKLADQVRERRSKKTDTGN</sequence>
<evidence type="ECO:0000313" key="2">
    <source>
        <dbReference type="Proteomes" id="UP000243077"/>
    </source>
</evidence>
<keyword evidence="2" id="KW-1185">Reference proteome</keyword>
<evidence type="ECO:0008006" key="3">
    <source>
        <dbReference type="Google" id="ProtNLM"/>
    </source>
</evidence>
<dbReference type="RefSeq" id="WP_104912857.1">
    <property type="nucleotide sequence ID" value="NZ_CP026923.1"/>
</dbReference>